<accession>A0A1L7X0P4</accession>
<dbReference type="Gene3D" id="3.30.160.60">
    <property type="entry name" value="Classic Zinc Finger"/>
    <property type="match status" value="1"/>
</dbReference>
<dbReference type="EMBL" id="FJOG01000012">
    <property type="protein sequence ID" value="CZR58603.1"/>
    <property type="molecule type" value="Genomic_DNA"/>
</dbReference>
<evidence type="ECO:0000313" key="4">
    <source>
        <dbReference type="Proteomes" id="UP000184330"/>
    </source>
</evidence>
<dbReference type="OrthoDB" id="2687452at2759"/>
<dbReference type="GO" id="GO:0008270">
    <property type="term" value="F:zinc ion binding"/>
    <property type="evidence" value="ECO:0007669"/>
    <property type="project" value="UniProtKB-KW"/>
</dbReference>
<dbReference type="SUPFAM" id="SSF57667">
    <property type="entry name" value="beta-beta-alpha zinc fingers"/>
    <property type="match status" value="1"/>
</dbReference>
<keyword evidence="1" id="KW-0479">Metal-binding</keyword>
<dbReference type="Proteomes" id="UP000184330">
    <property type="component" value="Unassembled WGS sequence"/>
</dbReference>
<dbReference type="PROSITE" id="PS00028">
    <property type="entry name" value="ZINC_FINGER_C2H2_1"/>
    <property type="match status" value="1"/>
</dbReference>
<organism evidence="3 4">
    <name type="scientific">Phialocephala subalpina</name>
    <dbReference type="NCBI Taxonomy" id="576137"/>
    <lineage>
        <taxon>Eukaryota</taxon>
        <taxon>Fungi</taxon>
        <taxon>Dikarya</taxon>
        <taxon>Ascomycota</taxon>
        <taxon>Pezizomycotina</taxon>
        <taxon>Leotiomycetes</taxon>
        <taxon>Helotiales</taxon>
        <taxon>Mollisiaceae</taxon>
        <taxon>Phialocephala</taxon>
        <taxon>Phialocephala fortinii species complex</taxon>
    </lineage>
</organism>
<evidence type="ECO:0000259" key="2">
    <source>
        <dbReference type="PROSITE" id="PS50157"/>
    </source>
</evidence>
<dbReference type="AlphaFoldDB" id="A0A1L7X0P4"/>
<proteinExistence type="predicted"/>
<reference evidence="3 4" key="1">
    <citation type="submission" date="2016-03" db="EMBL/GenBank/DDBJ databases">
        <authorList>
            <person name="Ploux O."/>
        </authorList>
    </citation>
    <scope>NUCLEOTIDE SEQUENCE [LARGE SCALE GENOMIC DNA]</scope>
    <source>
        <strain evidence="3 4">UAMH 11012</strain>
    </source>
</reference>
<keyword evidence="4" id="KW-1185">Reference proteome</keyword>
<dbReference type="SMART" id="SM00355">
    <property type="entry name" value="ZnF_C2H2"/>
    <property type="match status" value="2"/>
</dbReference>
<keyword evidence="1" id="KW-0863">Zinc-finger</keyword>
<evidence type="ECO:0000313" key="3">
    <source>
        <dbReference type="EMBL" id="CZR58603.1"/>
    </source>
</evidence>
<name>A0A1L7X0P4_9HELO</name>
<dbReference type="PROSITE" id="PS50157">
    <property type="entry name" value="ZINC_FINGER_C2H2_2"/>
    <property type="match status" value="1"/>
</dbReference>
<dbReference type="InterPro" id="IPR013087">
    <property type="entry name" value="Znf_C2H2_type"/>
</dbReference>
<sequence length="191" mass="20372">MDYTTTPKTSVLGLDIASDLPVTDGLGVLVSREGTGHGFPTLEHQQAYQAAFNPTTGHHAHQGNTTNASTPFASGTNQVLTTAFGPFAGHLAYQTNITTSTSSTSSINQTSTVTNVVAPAATLTTPVPIPHTCNICPGVFKRAGDLRRHYKKHFASQYICDCHVVGCNRASINGFYRKDKLAHHLKKAHGL</sequence>
<feature type="domain" description="C2H2-type" evidence="2">
    <location>
        <begin position="131"/>
        <end position="158"/>
    </location>
</feature>
<protein>
    <recommendedName>
        <fullName evidence="2">C2H2-type domain-containing protein</fullName>
    </recommendedName>
</protein>
<dbReference type="InterPro" id="IPR036236">
    <property type="entry name" value="Znf_C2H2_sf"/>
</dbReference>
<evidence type="ECO:0000256" key="1">
    <source>
        <dbReference type="PROSITE-ProRule" id="PRU00042"/>
    </source>
</evidence>
<keyword evidence="1" id="KW-0862">Zinc</keyword>
<gene>
    <name evidence="3" type="ORF">PAC_08495</name>
</gene>